<evidence type="ECO:0000259" key="2">
    <source>
        <dbReference type="SMART" id="SM00834"/>
    </source>
</evidence>
<protein>
    <submittedName>
        <fullName evidence="3">FmdB family transcriptional regulator</fullName>
    </submittedName>
</protein>
<dbReference type="AlphaFoldDB" id="A0A484HJL1"/>
<name>A0A484HJL1_9BACT</name>
<evidence type="ECO:0000256" key="1">
    <source>
        <dbReference type="SAM" id="MobiDB-lite"/>
    </source>
</evidence>
<dbReference type="EMBL" id="CAACVI010000051">
    <property type="protein sequence ID" value="VEN75382.1"/>
    <property type="molecule type" value="Genomic_DNA"/>
</dbReference>
<evidence type="ECO:0000313" key="3">
    <source>
        <dbReference type="EMBL" id="VEN75382.1"/>
    </source>
</evidence>
<proteinExistence type="predicted"/>
<organism evidence="3">
    <name type="scientific">uncultured Desulfobacteraceae bacterium</name>
    <dbReference type="NCBI Taxonomy" id="218296"/>
    <lineage>
        <taxon>Bacteria</taxon>
        <taxon>Pseudomonadati</taxon>
        <taxon>Thermodesulfobacteriota</taxon>
        <taxon>Desulfobacteria</taxon>
        <taxon>Desulfobacterales</taxon>
        <taxon>Desulfobacteraceae</taxon>
        <taxon>environmental samples</taxon>
    </lineage>
</organism>
<dbReference type="Pfam" id="PF09723">
    <property type="entry name" value="Zn_ribbon_8"/>
    <property type="match status" value="1"/>
</dbReference>
<reference evidence="3" key="1">
    <citation type="submission" date="2019-01" db="EMBL/GenBank/DDBJ databases">
        <authorList>
            <consortium name="Genoscope - CEA"/>
            <person name="William W."/>
        </authorList>
    </citation>
    <scope>NUCLEOTIDE SEQUENCE</scope>
    <source>
        <strain evidence="3">CR-1</strain>
    </source>
</reference>
<dbReference type="InterPro" id="IPR013429">
    <property type="entry name" value="Regulatory_FmdB_Zinc_ribbon"/>
</dbReference>
<feature type="compositionally biased region" description="Polar residues" evidence="1">
    <location>
        <begin position="49"/>
        <end position="75"/>
    </location>
</feature>
<sequence>MPIYEFKCLKCGHFFEWLTVKEEDTAKPACPECDSPEFERVLSATNYSMSAGSSAPKTGGPSVQNRTCSSGSCSTYEIPGPS</sequence>
<gene>
    <name evidence="3" type="ORF">EPICR_80075</name>
</gene>
<dbReference type="SMART" id="SM00834">
    <property type="entry name" value="CxxC_CXXC_SSSS"/>
    <property type="match status" value="1"/>
</dbReference>
<accession>A0A484HJL1</accession>
<dbReference type="NCBIfam" id="TIGR02605">
    <property type="entry name" value="CxxC_CxxC_SSSS"/>
    <property type="match status" value="1"/>
</dbReference>
<feature type="domain" description="Putative regulatory protein FmdB zinc ribbon" evidence="2">
    <location>
        <begin position="1"/>
        <end position="43"/>
    </location>
</feature>
<feature type="region of interest" description="Disordered" evidence="1">
    <location>
        <begin position="49"/>
        <end position="82"/>
    </location>
</feature>